<sequence>MQNEFDVAVVGAGAAGLAAAGKLQALGRSVVVLEASGRVGGRAFTDGTSFSSAVDLGCAWLHQADRNPLTPLARALDFTLIDHEPAARHLMCQGQPASAAELHGLEQAEQALTERMAGVGPQDVAMASLLAAEPDWTAEMALRTIAELDTGGDAEDTSVLGVVAQGSTSPNWLVRQGMGRVVESLASGLRVALNTRVAEIEQVPGGVRLETSAGDIRARHCIVTVSTGVLRAEAIRFKPGLTNAALAALEALPMGHFNKVVLEFDAPLPGFAAGDWLSAGRNFQPEQALVFLVNPFGSRLVIALAGGSYGRQLSTMPAREAEDAVMAQLLGCLGSLGGRKLTGSMATDWATNAWTQGSYAYLRTGGGEARRALASAGSERIHFAGEASAMELAQTCGGAYLTGIQTAQRIEALLGKA</sequence>
<evidence type="ECO:0000256" key="3">
    <source>
        <dbReference type="ARBA" id="ARBA00012535"/>
    </source>
</evidence>
<dbReference type="RefSeq" id="WP_261500068.1">
    <property type="nucleotide sequence ID" value="NZ_JAODYH010000004.1"/>
</dbReference>
<dbReference type="EC" id="1.13.12.3" evidence="3"/>
<dbReference type="InterPro" id="IPR050281">
    <property type="entry name" value="Flavin_monoamine_oxidase"/>
</dbReference>
<dbReference type="PANTHER" id="PTHR10742">
    <property type="entry name" value="FLAVIN MONOAMINE OXIDASE"/>
    <property type="match status" value="1"/>
</dbReference>
<evidence type="ECO:0000313" key="9">
    <source>
        <dbReference type="Proteomes" id="UP001525968"/>
    </source>
</evidence>
<feature type="domain" description="Amine oxidase" evidence="7">
    <location>
        <begin position="15"/>
        <end position="88"/>
    </location>
</feature>
<dbReference type="InterPro" id="IPR002937">
    <property type="entry name" value="Amino_oxidase"/>
</dbReference>
<keyword evidence="5" id="KW-0073">Auxin biosynthesis</keyword>
<keyword evidence="9" id="KW-1185">Reference proteome</keyword>
<proteinExistence type="inferred from homology"/>
<reference evidence="8 9" key="1">
    <citation type="submission" date="2022-09" db="EMBL/GenBank/DDBJ databases">
        <title>Draft genome of isolate Be4.</title>
        <authorList>
            <person name="Sanchez-Castro I."/>
            <person name="Martinez-Rodriguez P."/>
            <person name="Descostes M."/>
            <person name="Merroun M."/>
        </authorList>
    </citation>
    <scope>NUCLEOTIDE SEQUENCE [LARGE SCALE GENOMIC DNA]</scope>
    <source>
        <strain evidence="8 9">Be4</strain>
    </source>
</reference>
<name>A0ABT2PL31_9BURK</name>
<dbReference type="Pfam" id="PF01593">
    <property type="entry name" value="Amino_oxidase"/>
    <property type="match status" value="2"/>
</dbReference>
<evidence type="ECO:0000313" key="8">
    <source>
        <dbReference type="EMBL" id="MCT9810918.1"/>
    </source>
</evidence>
<organism evidence="8 9">
    <name type="scientific">Acidovorax bellezanensis</name>
    <dbReference type="NCBI Taxonomy" id="2976702"/>
    <lineage>
        <taxon>Bacteria</taxon>
        <taxon>Pseudomonadati</taxon>
        <taxon>Pseudomonadota</taxon>
        <taxon>Betaproteobacteria</taxon>
        <taxon>Burkholderiales</taxon>
        <taxon>Comamonadaceae</taxon>
        <taxon>Acidovorax</taxon>
    </lineage>
</organism>
<comment type="catalytic activity">
    <reaction evidence="6">
        <text>L-tryptophan + O2 = indole-3-acetamide + CO2 + H2O</text>
        <dbReference type="Rhea" id="RHEA:16165"/>
        <dbReference type="ChEBI" id="CHEBI:15377"/>
        <dbReference type="ChEBI" id="CHEBI:15379"/>
        <dbReference type="ChEBI" id="CHEBI:16031"/>
        <dbReference type="ChEBI" id="CHEBI:16526"/>
        <dbReference type="ChEBI" id="CHEBI:57912"/>
        <dbReference type="EC" id="1.13.12.3"/>
    </reaction>
</comment>
<gene>
    <name evidence="8" type="ORF">N0K08_09740</name>
</gene>
<protein>
    <recommendedName>
        <fullName evidence="4">Tryptophan 2-monooxygenase</fullName>
        <ecNumber evidence="3">1.13.12.3</ecNumber>
    </recommendedName>
</protein>
<evidence type="ECO:0000259" key="7">
    <source>
        <dbReference type="Pfam" id="PF01593"/>
    </source>
</evidence>
<dbReference type="PANTHER" id="PTHR10742:SF410">
    <property type="entry name" value="LYSINE-SPECIFIC HISTONE DEMETHYLASE 2"/>
    <property type="match status" value="1"/>
</dbReference>
<evidence type="ECO:0000256" key="4">
    <source>
        <dbReference type="ARBA" id="ARBA00017871"/>
    </source>
</evidence>
<dbReference type="Gene3D" id="3.50.50.60">
    <property type="entry name" value="FAD/NAD(P)-binding domain"/>
    <property type="match status" value="1"/>
</dbReference>
<comment type="similarity">
    <text evidence="2">Belongs to the tryptophan 2-monooxygenase family.</text>
</comment>
<dbReference type="Proteomes" id="UP001525968">
    <property type="component" value="Unassembled WGS sequence"/>
</dbReference>
<dbReference type="SUPFAM" id="SSF51905">
    <property type="entry name" value="FAD/NAD(P)-binding domain"/>
    <property type="match status" value="1"/>
</dbReference>
<accession>A0ABT2PL31</accession>
<dbReference type="SUPFAM" id="SSF54373">
    <property type="entry name" value="FAD-linked reductases, C-terminal domain"/>
    <property type="match status" value="1"/>
</dbReference>
<feature type="domain" description="Amine oxidase" evidence="7">
    <location>
        <begin position="165"/>
        <end position="410"/>
    </location>
</feature>
<dbReference type="EMBL" id="JAODYH010000004">
    <property type="protein sequence ID" value="MCT9810918.1"/>
    <property type="molecule type" value="Genomic_DNA"/>
</dbReference>
<dbReference type="InterPro" id="IPR036188">
    <property type="entry name" value="FAD/NAD-bd_sf"/>
</dbReference>
<comment type="pathway">
    <text evidence="1">Plant hormone metabolism; auxin biosynthesis.</text>
</comment>
<comment type="caution">
    <text evidence="8">The sequence shown here is derived from an EMBL/GenBank/DDBJ whole genome shotgun (WGS) entry which is preliminary data.</text>
</comment>
<evidence type="ECO:0000256" key="1">
    <source>
        <dbReference type="ARBA" id="ARBA00004814"/>
    </source>
</evidence>
<evidence type="ECO:0000256" key="6">
    <source>
        <dbReference type="ARBA" id="ARBA00047321"/>
    </source>
</evidence>
<evidence type="ECO:0000256" key="5">
    <source>
        <dbReference type="ARBA" id="ARBA00023070"/>
    </source>
</evidence>
<evidence type="ECO:0000256" key="2">
    <source>
        <dbReference type="ARBA" id="ARBA00005833"/>
    </source>
</evidence>